<dbReference type="PANTHER" id="PTHR21569:SF1">
    <property type="entry name" value="SMALL RIBOSOMAL SUBUNIT PROTEIN US9M"/>
    <property type="match status" value="1"/>
</dbReference>
<dbReference type="Proteomes" id="UP000041394">
    <property type="component" value="Unassembled WGS sequence"/>
</dbReference>
<dbReference type="GO" id="GO:0003723">
    <property type="term" value="F:RNA binding"/>
    <property type="evidence" value="ECO:0007669"/>
    <property type="project" value="TreeGrafter"/>
</dbReference>
<dbReference type="GeneID" id="82131542"/>
<accession>A0A0K2XDA0</accession>
<reference evidence="11" key="3">
    <citation type="submission" date="2014-12" db="EMBL/GenBank/DDBJ databases">
        <authorList>
            <person name="Smet A."/>
        </authorList>
    </citation>
    <scope>NUCLEOTIDE SEQUENCE [LARGE SCALE GENOMIC DNA]</scope>
</reference>
<dbReference type="STRING" id="1578720.HAL011_01430"/>
<reference evidence="9" key="1">
    <citation type="submission" date="2014-12" db="EMBL/GenBank/DDBJ databases">
        <title>Whole genome sequences of four Staphylococcus schleiferi canine isolates.</title>
        <authorList>
            <person name="Misic A.M."/>
            <person name="Cain C."/>
            <person name="Morris D.O."/>
            <person name="Rankin S."/>
            <person name="Beiting D."/>
        </authorList>
    </citation>
    <scope>NUCLEOTIDE SEQUENCE</scope>
    <source>
        <strain evidence="7">ASB11</strain>
        <strain evidence="8">ASB13</strain>
        <strain evidence="10">ASB7</strain>
        <strain evidence="9">ASB9</strain>
    </source>
</reference>
<protein>
    <recommendedName>
        <fullName evidence="4 5">Small ribosomal subunit protein uS9</fullName>
    </recommendedName>
</protein>
<evidence type="ECO:0000256" key="4">
    <source>
        <dbReference type="ARBA" id="ARBA00035259"/>
    </source>
</evidence>
<gene>
    <name evidence="5" type="primary">rpsI</name>
    <name evidence="7" type="ORF">HAL011_01430</name>
    <name evidence="8" type="ORF">HAL013_07400</name>
    <name evidence="10" type="ORF">HAL07_05320</name>
    <name evidence="9" type="ORF">HAL09_10910</name>
</gene>
<dbReference type="InterPro" id="IPR020574">
    <property type="entry name" value="Ribosomal_uS9_CS"/>
</dbReference>
<dbReference type="EMBL" id="CDMH01000035">
    <property type="protein sequence ID" value="CRF42550.1"/>
    <property type="molecule type" value="Genomic_DNA"/>
</dbReference>
<evidence type="ECO:0000313" key="10">
    <source>
        <dbReference type="EMBL" id="CRF52406.1"/>
    </source>
</evidence>
<dbReference type="Gene3D" id="3.30.230.10">
    <property type="match status" value="1"/>
</dbReference>
<dbReference type="EMBL" id="CDMN01000043">
    <property type="protein sequence ID" value="CRF44502.1"/>
    <property type="molecule type" value="Genomic_DNA"/>
</dbReference>
<dbReference type="InterPro" id="IPR023035">
    <property type="entry name" value="Ribosomal_uS9_bac/plastid"/>
</dbReference>
<keyword evidence="2 5" id="KW-0689">Ribosomal protein</keyword>
<evidence type="ECO:0000313" key="7">
    <source>
        <dbReference type="EMBL" id="CRF40387.1"/>
    </source>
</evidence>
<evidence type="ECO:0000313" key="8">
    <source>
        <dbReference type="EMBL" id="CRF42550.1"/>
    </source>
</evidence>
<dbReference type="EMBL" id="CDMG01000002">
    <property type="protein sequence ID" value="CRF52406.1"/>
    <property type="molecule type" value="Genomic_DNA"/>
</dbReference>
<dbReference type="OrthoDB" id="9803965at2"/>
<evidence type="ECO:0000256" key="3">
    <source>
        <dbReference type="ARBA" id="ARBA00023274"/>
    </source>
</evidence>
<dbReference type="RefSeq" id="WP_053941165.1">
    <property type="nucleotide sequence ID" value="NZ_BSCV01000005.1"/>
</dbReference>
<evidence type="ECO:0000313" key="12">
    <source>
        <dbReference type="Proteomes" id="UP000041394"/>
    </source>
</evidence>
<dbReference type="GO" id="GO:0006412">
    <property type="term" value="P:translation"/>
    <property type="evidence" value="ECO:0007669"/>
    <property type="project" value="UniProtKB-UniRule"/>
</dbReference>
<sequence length="129" mass="14356">MTKIYATGKRKSAIAKVWLTHGDGQLDINGMDLNTWLGGHESIKMKVMQPLVLTKQEGLVSVKAVVFGGGYSAQAEALRHGISKALNLYDSAFRAILKPKGLLTRDSRVVERKKYGKRKARRSPQFSKR</sequence>
<dbReference type="AlphaFoldDB" id="A0A0K2XDA0"/>
<comment type="similarity">
    <text evidence="1 5 6">Belongs to the universal ribosomal protein uS9 family.</text>
</comment>
<dbReference type="HAMAP" id="MF_00532_B">
    <property type="entry name" value="Ribosomal_uS9_B"/>
    <property type="match status" value="1"/>
</dbReference>
<dbReference type="EMBL" id="CDML01000005">
    <property type="protein sequence ID" value="CRF40387.1"/>
    <property type="molecule type" value="Genomic_DNA"/>
</dbReference>
<name>A0A0K2XDA0_9HELI</name>
<evidence type="ECO:0000256" key="1">
    <source>
        <dbReference type="ARBA" id="ARBA00005251"/>
    </source>
</evidence>
<dbReference type="GO" id="GO:0003735">
    <property type="term" value="F:structural constituent of ribosome"/>
    <property type="evidence" value="ECO:0007669"/>
    <property type="project" value="InterPro"/>
</dbReference>
<evidence type="ECO:0000256" key="5">
    <source>
        <dbReference type="HAMAP-Rule" id="MF_00532"/>
    </source>
</evidence>
<dbReference type="Proteomes" id="UP000043437">
    <property type="component" value="Unassembled WGS sequence"/>
</dbReference>
<dbReference type="PROSITE" id="PS00360">
    <property type="entry name" value="RIBOSOMAL_S9"/>
    <property type="match status" value="1"/>
</dbReference>
<dbReference type="PANTHER" id="PTHR21569">
    <property type="entry name" value="RIBOSOMAL PROTEIN S9"/>
    <property type="match status" value="1"/>
</dbReference>
<keyword evidence="3 5" id="KW-0687">Ribonucleoprotein</keyword>
<dbReference type="InterPro" id="IPR020568">
    <property type="entry name" value="Ribosomal_Su5_D2-typ_SF"/>
</dbReference>
<keyword evidence="11" id="KW-1185">Reference proteome</keyword>
<dbReference type="InterPro" id="IPR014721">
    <property type="entry name" value="Ribsml_uS5_D2-typ_fold_subgr"/>
</dbReference>
<dbReference type="SUPFAM" id="SSF54211">
    <property type="entry name" value="Ribosomal protein S5 domain 2-like"/>
    <property type="match status" value="1"/>
</dbReference>
<evidence type="ECO:0000313" key="13">
    <source>
        <dbReference type="Proteomes" id="UP000043437"/>
    </source>
</evidence>
<dbReference type="GO" id="GO:0022627">
    <property type="term" value="C:cytosolic small ribosomal subunit"/>
    <property type="evidence" value="ECO:0007669"/>
    <property type="project" value="TreeGrafter"/>
</dbReference>
<reference evidence="12 13" key="2">
    <citation type="submission" date="2014-12" db="EMBL/GenBank/DDBJ databases">
        <authorList>
            <person name="Jaenicke S."/>
        </authorList>
    </citation>
    <scope>NUCLEOTIDE SEQUENCE [LARGE SCALE GENOMIC DNA]</scope>
</reference>
<dbReference type="FunFam" id="3.30.230.10:FF:000025">
    <property type="entry name" value="30S ribosomal protein S9"/>
    <property type="match status" value="1"/>
</dbReference>
<dbReference type="Proteomes" id="UP000045175">
    <property type="component" value="Unassembled WGS sequence"/>
</dbReference>
<evidence type="ECO:0000256" key="2">
    <source>
        <dbReference type="ARBA" id="ARBA00022980"/>
    </source>
</evidence>
<organism evidence="9 12">
    <name type="scientific">Helicobacter ailurogastricus</name>
    <dbReference type="NCBI Taxonomy" id="1578720"/>
    <lineage>
        <taxon>Bacteria</taxon>
        <taxon>Pseudomonadati</taxon>
        <taxon>Campylobacterota</taxon>
        <taxon>Epsilonproteobacteria</taxon>
        <taxon>Campylobacterales</taxon>
        <taxon>Helicobacteraceae</taxon>
        <taxon>Helicobacter</taxon>
    </lineage>
</organism>
<dbReference type="InterPro" id="IPR000754">
    <property type="entry name" value="Ribosomal_uS9"/>
</dbReference>
<evidence type="ECO:0000313" key="11">
    <source>
        <dbReference type="Proteomes" id="UP000038622"/>
    </source>
</evidence>
<dbReference type="Pfam" id="PF00380">
    <property type="entry name" value="Ribosomal_S9"/>
    <property type="match status" value="1"/>
</dbReference>
<proteinExistence type="inferred from homology"/>
<evidence type="ECO:0000256" key="6">
    <source>
        <dbReference type="RuleBase" id="RU003815"/>
    </source>
</evidence>
<dbReference type="Proteomes" id="UP000038622">
    <property type="component" value="Unassembled WGS sequence"/>
</dbReference>
<dbReference type="NCBIfam" id="NF001099">
    <property type="entry name" value="PRK00132.1"/>
    <property type="match status" value="1"/>
</dbReference>
<evidence type="ECO:0000313" key="9">
    <source>
        <dbReference type="EMBL" id="CRF44502.1"/>
    </source>
</evidence>